<proteinExistence type="predicted"/>
<evidence type="ECO:0000313" key="3">
    <source>
        <dbReference type="Proteomes" id="UP001597040"/>
    </source>
</evidence>
<dbReference type="Pfam" id="PF04186">
    <property type="entry name" value="FxsA"/>
    <property type="match status" value="1"/>
</dbReference>
<reference evidence="3" key="1">
    <citation type="journal article" date="2019" name="Int. J. Syst. Evol. Microbiol.">
        <title>The Global Catalogue of Microorganisms (GCM) 10K type strain sequencing project: providing services to taxonomists for standard genome sequencing and annotation.</title>
        <authorList>
            <consortium name="The Broad Institute Genomics Platform"/>
            <consortium name="The Broad Institute Genome Sequencing Center for Infectious Disease"/>
            <person name="Wu L."/>
            <person name="Ma J."/>
        </authorList>
    </citation>
    <scope>NUCLEOTIDE SEQUENCE [LARGE SCALE GENOMIC DNA]</scope>
    <source>
        <strain evidence="3">CCUG 56754</strain>
    </source>
</reference>
<comment type="caution">
    <text evidence="2">The sequence shown here is derived from an EMBL/GenBank/DDBJ whole genome shotgun (WGS) entry which is preliminary data.</text>
</comment>
<gene>
    <name evidence="2" type="ORF">ACFQ3N_06725</name>
</gene>
<feature type="transmembrane region" description="Helical" evidence="1">
    <location>
        <begin position="27"/>
        <end position="46"/>
    </location>
</feature>
<feature type="transmembrane region" description="Helical" evidence="1">
    <location>
        <begin position="93"/>
        <end position="111"/>
    </location>
</feature>
<dbReference type="EMBL" id="JBHTKJ010000013">
    <property type="protein sequence ID" value="MFD1038103.1"/>
    <property type="molecule type" value="Genomic_DNA"/>
</dbReference>
<dbReference type="PANTHER" id="PTHR35335">
    <property type="entry name" value="UPF0716 PROTEIN FXSA"/>
    <property type="match status" value="1"/>
</dbReference>
<organism evidence="2 3">
    <name type="scientific">Virgibacillus byunsanensis</name>
    <dbReference type="NCBI Taxonomy" id="570945"/>
    <lineage>
        <taxon>Bacteria</taxon>
        <taxon>Bacillati</taxon>
        <taxon>Bacillota</taxon>
        <taxon>Bacilli</taxon>
        <taxon>Bacillales</taxon>
        <taxon>Bacillaceae</taxon>
        <taxon>Virgibacillus</taxon>
    </lineage>
</organism>
<dbReference type="NCBIfam" id="NF008528">
    <property type="entry name" value="PRK11463.1-2"/>
    <property type="match status" value="1"/>
</dbReference>
<dbReference type="PANTHER" id="PTHR35335:SF1">
    <property type="entry name" value="UPF0716 PROTEIN FXSA"/>
    <property type="match status" value="1"/>
</dbReference>
<keyword evidence="3" id="KW-1185">Reference proteome</keyword>
<dbReference type="InterPro" id="IPR007313">
    <property type="entry name" value="FxsA"/>
</dbReference>
<evidence type="ECO:0000256" key="1">
    <source>
        <dbReference type="SAM" id="Phobius"/>
    </source>
</evidence>
<accession>A0ABW3LJ16</accession>
<sequence>MRWLLLALLVIPALEIGVFIWAGGMIGPWWVVGLILLTGVVGVTIAKQQGMETWNRARASMSYGQVPANEIIDGICIFVGAVFLFTPGFLTDIVGFILVLPTTRTPFKIWLQKYIKYMMDKGTVVYRK</sequence>
<protein>
    <submittedName>
        <fullName evidence="2">FxsA family protein</fullName>
    </submittedName>
</protein>
<keyword evidence="1" id="KW-0812">Transmembrane</keyword>
<evidence type="ECO:0000313" key="2">
    <source>
        <dbReference type="EMBL" id="MFD1038103.1"/>
    </source>
</evidence>
<keyword evidence="1" id="KW-0472">Membrane</keyword>
<feature type="transmembrane region" description="Helical" evidence="1">
    <location>
        <begin position="67"/>
        <end position="87"/>
    </location>
</feature>
<name>A0ABW3LJ16_9BACI</name>
<keyword evidence="1" id="KW-1133">Transmembrane helix</keyword>
<dbReference type="RefSeq" id="WP_390360778.1">
    <property type="nucleotide sequence ID" value="NZ_JBHTKJ010000013.1"/>
</dbReference>
<dbReference type="Proteomes" id="UP001597040">
    <property type="component" value="Unassembled WGS sequence"/>
</dbReference>